<evidence type="ECO:0000259" key="1">
    <source>
        <dbReference type="Pfam" id="PF12867"/>
    </source>
</evidence>
<dbReference type="Gene3D" id="1.20.120.450">
    <property type="entry name" value="dinb family like domain"/>
    <property type="match status" value="1"/>
</dbReference>
<dbReference type="Pfam" id="PF12867">
    <property type="entry name" value="DinB_2"/>
    <property type="match status" value="1"/>
</dbReference>
<gene>
    <name evidence="2" type="ORF">IPV69_09680</name>
</gene>
<reference evidence="2 3" key="1">
    <citation type="submission" date="2020-10" db="EMBL/GenBank/DDBJ databases">
        <title>Wide distribution of Phycisphaera-like planctomycetes from WD2101 soil group in peatlands and genome analysis of the first cultivated representative.</title>
        <authorList>
            <person name="Dedysh S.N."/>
            <person name="Beletsky A.V."/>
            <person name="Ivanova A."/>
            <person name="Kulichevskaya I.S."/>
            <person name="Suzina N.E."/>
            <person name="Philippov D.A."/>
            <person name="Rakitin A.L."/>
            <person name="Mardanov A.V."/>
            <person name="Ravin N.V."/>
        </authorList>
    </citation>
    <scope>NUCLEOTIDE SEQUENCE [LARGE SCALE GENOMIC DNA]</scope>
    <source>
        <strain evidence="2 3">M1803</strain>
    </source>
</reference>
<dbReference type="InterPro" id="IPR024775">
    <property type="entry name" value="DinB-like"/>
</dbReference>
<dbReference type="KEGG" id="hbs:IPV69_09680"/>
<name>A0A7M2X1Q6_9BACT</name>
<dbReference type="InterPro" id="IPR034660">
    <property type="entry name" value="DinB/YfiT-like"/>
</dbReference>
<keyword evidence="3" id="KW-1185">Reference proteome</keyword>
<evidence type="ECO:0000313" key="2">
    <source>
        <dbReference type="EMBL" id="QOV91605.1"/>
    </source>
</evidence>
<dbReference type="SUPFAM" id="SSF109854">
    <property type="entry name" value="DinB/YfiT-like putative metalloenzymes"/>
    <property type="match status" value="1"/>
</dbReference>
<sequence length="158" mass="18067">MIADWINQYDAGPRQLRDAVAGLSREQLLWKPPADLSVGLWSIHQIVIHMADSDAIGVHRLKRVIAEDKPLLIGYDESAFVRSLNYDDQSADEALTLFELARRSVVVTLRKLPPDAFARIGIHNEVGAIRLDDFVHKYVKHLNHHLDFIRRKRAVMKV</sequence>
<evidence type="ECO:0000313" key="3">
    <source>
        <dbReference type="Proteomes" id="UP000593765"/>
    </source>
</evidence>
<dbReference type="EMBL" id="CP063458">
    <property type="protein sequence ID" value="QOV91605.1"/>
    <property type="molecule type" value="Genomic_DNA"/>
</dbReference>
<feature type="domain" description="DinB-like" evidence="1">
    <location>
        <begin position="8"/>
        <end position="148"/>
    </location>
</feature>
<accession>A0A7M2X1Q6</accession>
<dbReference type="Proteomes" id="UP000593765">
    <property type="component" value="Chromosome"/>
</dbReference>
<dbReference type="RefSeq" id="WP_206294905.1">
    <property type="nucleotide sequence ID" value="NZ_CP063458.1"/>
</dbReference>
<organism evidence="2 3">
    <name type="scientific">Humisphaera borealis</name>
    <dbReference type="NCBI Taxonomy" id="2807512"/>
    <lineage>
        <taxon>Bacteria</taxon>
        <taxon>Pseudomonadati</taxon>
        <taxon>Planctomycetota</taxon>
        <taxon>Phycisphaerae</taxon>
        <taxon>Tepidisphaerales</taxon>
        <taxon>Tepidisphaeraceae</taxon>
        <taxon>Humisphaera</taxon>
    </lineage>
</organism>
<dbReference type="AlphaFoldDB" id="A0A7M2X1Q6"/>
<proteinExistence type="predicted"/>
<protein>
    <submittedName>
        <fullName evidence="2">DinB family protein</fullName>
    </submittedName>
</protein>